<gene>
    <name evidence="2" type="ORF">SAMN02910344_01811</name>
</gene>
<dbReference type="InterPro" id="IPR018631">
    <property type="entry name" value="AAA-ATPase-like_dom"/>
</dbReference>
<dbReference type="Proteomes" id="UP000243745">
    <property type="component" value="Unassembled WGS sequence"/>
</dbReference>
<dbReference type="PANTHER" id="PTHR34825:SF2">
    <property type="entry name" value="AAA-ATPASE-LIKE DOMAIN-CONTAINING PROTEIN"/>
    <property type="match status" value="1"/>
</dbReference>
<dbReference type="SUPFAM" id="SSF52540">
    <property type="entry name" value="P-loop containing nucleoside triphosphate hydrolases"/>
    <property type="match status" value="1"/>
</dbReference>
<dbReference type="Pfam" id="PF09820">
    <property type="entry name" value="AAA-ATPase_like"/>
    <property type="match status" value="1"/>
</dbReference>
<name>A0A662ZKA7_9GAMM</name>
<reference evidence="2 3" key="1">
    <citation type="submission" date="2016-10" db="EMBL/GenBank/DDBJ databases">
        <authorList>
            <person name="Varghese N."/>
            <person name="Submissions S."/>
        </authorList>
    </citation>
    <scope>NUCLEOTIDE SEQUENCE [LARGE SCALE GENOMIC DNA]</scope>
    <source>
        <strain evidence="2 3">DSM 1361</strain>
    </source>
</reference>
<feature type="domain" description="AAA-ATPase-like" evidence="1">
    <location>
        <begin position="12"/>
        <end position="246"/>
    </location>
</feature>
<proteinExistence type="predicted"/>
<organism evidence="2 3">
    <name type="scientific">Ruminobacter amylophilus</name>
    <dbReference type="NCBI Taxonomy" id="867"/>
    <lineage>
        <taxon>Bacteria</taxon>
        <taxon>Pseudomonadati</taxon>
        <taxon>Pseudomonadota</taxon>
        <taxon>Gammaproteobacteria</taxon>
        <taxon>Aeromonadales</taxon>
        <taxon>Succinivibrionaceae</taxon>
        <taxon>Ruminobacter</taxon>
    </lineage>
</organism>
<dbReference type="OrthoDB" id="5619227at2"/>
<accession>A0A662ZKA7</accession>
<dbReference type="InterPro" id="IPR027417">
    <property type="entry name" value="P-loop_NTPase"/>
</dbReference>
<protein>
    <submittedName>
        <fullName evidence="2">PD-(D/E)XK nuclease superfamily protein</fullName>
    </submittedName>
</protein>
<dbReference type="PANTHER" id="PTHR34825">
    <property type="entry name" value="CONSERVED PROTEIN, WITH A WEAK D-GALACTARATE DEHYDRATASE/ALTRONATE HYDROLASE DOMAIN"/>
    <property type="match status" value="1"/>
</dbReference>
<evidence type="ECO:0000259" key="1">
    <source>
        <dbReference type="Pfam" id="PF09820"/>
    </source>
</evidence>
<dbReference type="RefSeq" id="WP_093143005.1">
    <property type="nucleotide sequence ID" value="NZ_FOXF01000041.1"/>
</dbReference>
<keyword evidence="3" id="KW-1185">Reference proteome</keyword>
<sequence length="598" mass="67785">MSEDKVELLSTPYGEVAYESFRELGFAFADKSAVIKELERKNIPRYPVLLRPRRFGKSTFVQMLKSFYDISYKDRYEEIFNGKSIYTKKLPSHNTYHVINFDFSMVNTQSNTAMLNSFFSAVANGIDDFKRRYPDFTFDYKELDKSDSVTLFNNFASAYSDYAKAVLSLNASENNNYGRLYVMIDEYDNFANQILSQDIELFHTITGDNGFLKAFYAAIKAAAANANCISKTFITGVSSVSLDSLTSGFNIARNVTSRACFNEYAGFTEEELTELIPKLVDIEQIGVSVEEIIARMKPVYDGYCFSHQAEHTVFNSSMCLYYLDEMRLAGEFLPPEDYLDPASDHDGSKLKQLFEIAEPGLADAIINTYLSDSRFFIKDLAENINLNKAARYDRLQLLSMLYYLGYLTIDKALSRIGRLALKIPNLFMSKLFAQCTADLRLKPSKVFSDSVLDITALQNVQDDISSFASSCTEFLSRIFTNQVLTHMSEMALNLTLFTKLDSMDAVFSEMQKSLRVVGDGEKFADLVITVNVGQENECIYLIELKYVTKTDATEAKIQNTIKDATAQVQRYKSAIEFRDRQIKAYAMVFVGSECVHCG</sequence>
<evidence type="ECO:0000313" key="3">
    <source>
        <dbReference type="Proteomes" id="UP000243745"/>
    </source>
</evidence>
<dbReference type="InterPro" id="IPR012547">
    <property type="entry name" value="PDDEXK_9"/>
</dbReference>
<evidence type="ECO:0000313" key="2">
    <source>
        <dbReference type="EMBL" id="SFP59337.1"/>
    </source>
</evidence>
<dbReference type="AlphaFoldDB" id="A0A662ZKA7"/>
<dbReference type="Pfam" id="PF08011">
    <property type="entry name" value="PDDEXK_9"/>
    <property type="match status" value="1"/>
</dbReference>
<dbReference type="EMBL" id="FOXF01000041">
    <property type="protein sequence ID" value="SFP59337.1"/>
    <property type="molecule type" value="Genomic_DNA"/>
</dbReference>
<dbReference type="Gene3D" id="3.40.50.300">
    <property type="entry name" value="P-loop containing nucleotide triphosphate hydrolases"/>
    <property type="match status" value="1"/>
</dbReference>